<protein>
    <recommendedName>
        <fullName evidence="4">Secreted protein</fullName>
    </recommendedName>
</protein>
<evidence type="ECO:0000313" key="2">
    <source>
        <dbReference type="EMBL" id="KAG8591485.1"/>
    </source>
</evidence>
<comment type="caution">
    <text evidence="2">The sequence shown here is derived from an EMBL/GenBank/DDBJ whole genome shotgun (WGS) entry which is preliminary data.</text>
</comment>
<feature type="chain" id="PRO_5044012094" description="Secreted protein" evidence="1">
    <location>
        <begin position="25"/>
        <end position="208"/>
    </location>
</feature>
<evidence type="ECO:0000256" key="1">
    <source>
        <dbReference type="SAM" id="SignalP"/>
    </source>
</evidence>
<feature type="signal peptide" evidence="1">
    <location>
        <begin position="1"/>
        <end position="24"/>
    </location>
</feature>
<dbReference type="Proteomes" id="UP000824782">
    <property type="component" value="Unassembled WGS sequence"/>
</dbReference>
<evidence type="ECO:0008006" key="4">
    <source>
        <dbReference type="Google" id="ProtNLM"/>
    </source>
</evidence>
<reference evidence="2" key="1">
    <citation type="thesis" date="2020" institute="ProQuest LLC" country="789 East Eisenhower Parkway, Ann Arbor, MI, USA">
        <title>Comparative Genomics and Chromosome Evolution.</title>
        <authorList>
            <person name="Mudd A.B."/>
        </authorList>
    </citation>
    <scope>NUCLEOTIDE SEQUENCE</scope>
    <source>
        <strain evidence="2">237g6f4</strain>
        <tissue evidence="2">Blood</tissue>
    </source>
</reference>
<sequence length="208" mass="23668">MKLETFALLTVATLLISHTFLVEGNKQREGKKTNKEEQVRREAKIPFSYGEKRERIERRERLTSRQILYKGDIKLTCVFGGNPAHVQTMQQIQIILEANHSSSEREKPLSGPKAVLKSKECRKGPAEAHLRYHPHQCSGTHHEHKSKRTKPTTKVNIAEPTTDCVRTQMFLRRRVAKDYCGDSGGSLCLIFFSMVQGSPAKSKNNCFC</sequence>
<gene>
    <name evidence="2" type="ORF">GDO81_000196</name>
</gene>
<keyword evidence="1" id="KW-0732">Signal</keyword>
<dbReference type="EMBL" id="WNYA01000001">
    <property type="protein sequence ID" value="KAG8591485.1"/>
    <property type="molecule type" value="Genomic_DNA"/>
</dbReference>
<keyword evidence="3" id="KW-1185">Reference proteome</keyword>
<name>A0AAV7D234_ENGPU</name>
<accession>A0AAV7D234</accession>
<dbReference type="AlphaFoldDB" id="A0AAV7D234"/>
<evidence type="ECO:0000313" key="3">
    <source>
        <dbReference type="Proteomes" id="UP000824782"/>
    </source>
</evidence>
<organism evidence="2 3">
    <name type="scientific">Engystomops pustulosus</name>
    <name type="common">Tungara frog</name>
    <name type="synonym">Physalaemus pustulosus</name>
    <dbReference type="NCBI Taxonomy" id="76066"/>
    <lineage>
        <taxon>Eukaryota</taxon>
        <taxon>Metazoa</taxon>
        <taxon>Chordata</taxon>
        <taxon>Craniata</taxon>
        <taxon>Vertebrata</taxon>
        <taxon>Euteleostomi</taxon>
        <taxon>Amphibia</taxon>
        <taxon>Batrachia</taxon>
        <taxon>Anura</taxon>
        <taxon>Neobatrachia</taxon>
        <taxon>Hyloidea</taxon>
        <taxon>Leptodactylidae</taxon>
        <taxon>Leiuperinae</taxon>
        <taxon>Engystomops</taxon>
    </lineage>
</organism>
<proteinExistence type="predicted"/>